<feature type="transmembrane region" description="Helical" evidence="1">
    <location>
        <begin position="12"/>
        <end position="30"/>
    </location>
</feature>
<keyword evidence="3" id="KW-1185">Reference proteome</keyword>
<protein>
    <recommendedName>
        <fullName evidence="4">Lysis protein</fullName>
    </recommendedName>
</protein>
<evidence type="ECO:0000256" key="1">
    <source>
        <dbReference type="SAM" id="Phobius"/>
    </source>
</evidence>
<gene>
    <name evidence="2" type="ORF">HNQ59_000674</name>
</gene>
<dbReference type="Proteomes" id="UP000575898">
    <property type="component" value="Unassembled WGS sequence"/>
</dbReference>
<organism evidence="2 3">
    <name type="scientific">Chitinivorax tropicus</name>
    <dbReference type="NCBI Taxonomy" id="714531"/>
    <lineage>
        <taxon>Bacteria</taxon>
        <taxon>Pseudomonadati</taxon>
        <taxon>Pseudomonadota</taxon>
        <taxon>Betaproteobacteria</taxon>
        <taxon>Chitinivorax</taxon>
    </lineage>
</organism>
<dbReference type="AlphaFoldDB" id="A0A840MG84"/>
<keyword evidence="1" id="KW-0472">Membrane</keyword>
<accession>A0A840MG84</accession>
<evidence type="ECO:0008006" key="4">
    <source>
        <dbReference type="Google" id="ProtNLM"/>
    </source>
</evidence>
<proteinExistence type="predicted"/>
<keyword evidence="1" id="KW-0812">Transmembrane</keyword>
<dbReference type="EMBL" id="JACHHY010000003">
    <property type="protein sequence ID" value="MBB5017410.1"/>
    <property type="molecule type" value="Genomic_DNA"/>
</dbReference>
<reference evidence="2 3" key="1">
    <citation type="submission" date="2020-08" db="EMBL/GenBank/DDBJ databases">
        <title>Genomic Encyclopedia of Type Strains, Phase IV (KMG-IV): sequencing the most valuable type-strain genomes for metagenomic binning, comparative biology and taxonomic classification.</title>
        <authorList>
            <person name="Goeker M."/>
        </authorList>
    </citation>
    <scope>NUCLEOTIDE SEQUENCE [LARGE SCALE GENOMIC DNA]</scope>
    <source>
        <strain evidence="2 3">DSM 27165</strain>
    </source>
</reference>
<comment type="caution">
    <text evidence="2">The sequence shown here is derived from an EMBL/GenBank/DDBJ whole genome shotgun (WGS) entry which is preliminary data.</text>
</comment>
<sequence length="201" mass="22003">MNLLSLPRPGLWYMAAAVLLSAGAGFTMGYRQGKQHAEHALITLQKQHADALLAATQNALAEQTRLHAEADWLQAALSKAQVKHASQAQYVKERINDVTQVYRPALAQVDTPQPRCVFTRGFMRLWNRAIGADLPATPFTDEPADPTDAADAVDAGLQPADLLAHLADYGQYCRNLAAQTNGLIDWTLETNQKKDVFHGSD</sequence>
<name>A0A840MG84_9PROT</name>
<evidence type="ECO:0000313" key="3">
    <source>
        <dbReference type="Proteomes" id="UP000575898"/>
    </source>
</evidence>
<evidence type="ECO:0000313" key="2">
    <source>
        <dbReference type="EMBL" id="MBB5017410.1"/>
    </source>
</evidence>
<dbReference type="RefSeq" id="WP_184035147.1">
    <property type="nucleotide sequence ID" value="NZ_JACHHY010000003.1"/>
</dbReference>
<keyword evidence="1" id="KW-1133">Transmembrane helix</keyword>